<protein>
    <submittedName>
        <fullName evidence="1">Uncharacterized protein</fullName>
    </submittedName>
</protein>
<organism evidence="1">
    <name type="scientific">Lotus japonicus</name>
    <name type="common">Lotus corniculatus var. japonicus</name>
    <dbReference type="NCBI Taxonomy" id="34305"/>
    <lineage>
        <taxon>Eukaryota</taxon>
        <taxon>Viridiplantae</taxon>
        <taxon>Streptophyta</taxon>
        <taxon>Embryophyta</taxon>
        <taxon>Tracheophyta</taxon>
        <taxon>Spermatophyta</taxon>
        <taxon>Magnoliopsida</taxon>
        <taxon>eudicotyledons</taxon>
        <taxon>Gunneridae</taxon>
        <taxon>Pentapetalae</taxon>
        <taxon>rosids</taxon>
        <taxon>fabids</taxon>
        <taxon>Fabales</taxon>
        <taxon>Fabaceae</taxon>
        <taxon>Papilionoideae</taxon>
        <taxon>50 kb inversion clade</taxon>
        <taxon>NPAAA clade</taxon>
        <taxon>Hologalegina</taxon>
        <taxon>robinioid clade</taxon>
        <taxon>Loteae</taxon>
        <taxon>Lotus</taxon>
    </lineage>
</organism>
<dbReference type="AlphaFoldDB" id="I3SUX0"/>
<accession>I3SUX0</accession>
<sequence length="52" mass="5787">MPQNMPGVLVRYFLSMLPMSSMSSLDNSKSNTSKFSFNLSSFDVLGMTTVFL</sequence>
<proteinExistence type="evidence at transcript level"/>
<dbReference type="EMBL" id="BT144268">
    <property type="protein sequence ID" value="AFK44062.1"/>
    <property type="molecule type" value="mRNA"/>
</dbReference>
<reference evidence="1" key="1">
    <citation type="submission" date="2012-05" db="EMBL/GenBank/DDBJ databases">
        <authorList>
            <person name="Krishnakumar V."/>
            <person name="Cheung F."/>
            <person name="Xiao Y."/>
            <person name="Chan A."/>
            <person name="Moskal W.A."/>
            <person name="Town C.D."/>
        </authorList>
    </citation>
    <scope>NUCLEOTIDE SEQUENCE</scope>
</reference>
<evidence type="ECO:0000313" key="1">
    <source>
        <dbReference type="EMBL" id="AFK44062.1"/>
    </source>
</evidence>
<name>I3SUX0_LOTJA</name>